<feature type="binding site" evidence="8">
    <location>
        <begin position="162"/>
        <end position="165"/>
    </location>
    <ligand>
        <name>GTP</name>
        <dbReference type="ChEBI" id="CHEBI:37565"/>
        <label>1</label>
    </ligand>
</feature>
<dbReference type="CDD" id="cd01895">
    <property type="entry name" value="EngA2"/>
    <property type="match status" value="1"/>
</dbReference>
<evidence type="ECO:0000256" key="3">
    <source>
        <dbReference type="ARBA" id="ARBA00022517"/>
    </source>
</evidence>
<dbReference type="InterPro" id="IPR027417">
    <property type="entry name" value="P-loop_NTPase"/>
</dbReference>
<evidence type="ECO:0000256" key="1">
    <source>
        <dbReference type="ARBA" id="ARBA00008279"/>
    </source>
</evidence>
<dbReference type="Proteomes" id="UP001212821">
    <property type="component" value="Chromosome"/>
</dbReference>
<dbReference type="NCBIfam" id="TIGR00231">
    <property type="entry name" value="small_GTP"/>
    <property type="match status" value="2"/>
</dbReference>
<reference evidence="13" key="1">
    <citation type="submission" date="2022-12" db="EMBL/GenBank/DDBJ databases">
        <authorList>
            <person name="Mo P."/>
        </authorList>
    </citation>
    <scope>NUCLEOTIDE SEQUENCE [LARGE SCALE GENOMIC DNA]</scope>
    <source>
        <strain evidence="13">HUAS 3-15</strain>
    </source>
</reference>
<feature type="binding site" evidence="8">
    <location>
        <begin position="229"/>
        <end position="236"/>
    </location>
    <ligand>
        <name>GTP</name>
        <dbReference type="ChEBI" id="CHEBI:37565"/>
        <label>2</label>
    </ligand>
</feature>
<dbReference type="Pfam" id="PF14714">
    <property type="entry name" value="KH_dom-like"/>
    <property type="match status" value="1"/>
</dbReference>
<evidence type="ECO:0000256" key="10">
    <source>
        <dbReference type="RuleBase" id="RU004481"/>
    </source>
</evidence>
<dbReference type="NCBIfam" id="TIGR03594">
    <property type="entry name" value="GTPase_EngA"/>
    <property type="match status" value="1"/>
</dbReference>
<feature type="binding site" evidence="8">
    <location>
        <begin position="276"/>
        <end position="280"/>
    </location>
    <ligand>
        <name>GTP</name>
        <dbReference type="ChEBI" id="CHEBI:37565"/>
        <label>2</label>
    </ligand>
</feature>
<proteinExistence type="inferred from homology"/>
<dbReference type="InterPro" id="IPR031166">
    <property type="entry name" value="G_ENGA"/>
</dbReference>
<evidence type="ECO:0000256" key="6">
    <source>
        <dbReference type="ARBA" id="ARBA00023134"/>
    </source>
</evidence>
<accession>A0ABY7Q0Y2</accession>
<dbReference type="Pfam" id="PF01926">
    <property type="entry name" value="MMR_HSR1"/>
    <property type="match status" value="2"/>
</dbReference>
<keyword evidence="6 8" id="KW-0342">GTP-binding</keyword>
<evidence type="ECO:0000313" key="12">
    <source>
        <dbReference type="EMBL" id="WBP86373.1"/>
    </source>
</evidence>
<dbReference type="RefSeq" id="WP_270142979.1">
    <property type="nucleotide sequence ID" value="NZ_CP115450.1"/>
</dbReference>
<protein>
    <recommendedName>
        <fullName evidence="2 8">GTPase Der</fullName>
    </recommendedName>
    <alternativeName>
        <fullName evidence="7 8">GTP-binding protein EngA</fullName>
    </alternativeName>
</protein>
<dbReference type="InterPro" id="IPR003593">
    <property type="entry name" value="AAA+_ATPase"/>
</dbReference>
<name>A0ABY7Q0Y2_9ACTN</name>
<evidence type="ECO:0000313" key="13">
    <source>
        <dbReference type="Proteomes" id="UP001212821"/>
    </source>
</evidence>
<evidence type="ECO:0000256" key="5">
    <source>
        <dbReference type="ARBA" id="ARBA00022741"/>
    </source>
</evidence>
<sequence length="484" mass="52676">MTAEHSATGPGELDAADYAEFMALAAEEGFDLDGFDAVDGAEHVRLPVLAVVGRPNVGKSTLVNRIIGRREAVVEDKPGVTRDRVTYEASWNGRRFKVVDTGGWEIDVLGIDAMVAAQAELGIEQADAVLFVVDATVGATDTDEALIKLIRRAGKPTVLCANKVDGPSTEAEAAYLWSLGLGEPYPVSALHGRGSGDLLDAVMDALPEAPPQTFGDAAPGGPRRVALIGRPNVGKSSLLNKVAGEERVVVNELAGTTRDPVDEMIELGGKTWKFVDTAGIRRRVHLTAGADFYASLRTASALEKAEVAVVLIDASETLAEQDTRIISMAVEAGRAVVIAYNKWDQLDEERRYYLEREIERDLVQVQWAPRVNVSAKTGRHMEKLVPAIETALEGWETRIPTARLNAFLGELVAAHPHPIRGGKQPRILFGTQAGIRPPRFVLFASGFLEAGYRRFIERRLREEFGFVGTPISISVRVREKRKKK</sequence>
<organism evidence="12 13">
    <name type="scientific">Kitasatospora cathayae</name>
    <dbReference type="NCBI Taxonomy" id="3004092"/>
    <lineage>
        <taxon>Bacteria</taxon>
        <taxon>Bacillati</taxon>
        <taxon>Actinomycetota</taxon>
        <taxon>Actinomycetes</taxon>
        <taxon>Kitasatosporales</taxon>
        <taxon>Streptomycetaceae</taxon>
        <taxon>Kitasatospora</taxon>
    </lineage>
</organism>
<feature type="domain" description="EngA-type G" evidence="11">
    <location>
        <begin position="223"/>
        <end position="396"/>
    </location>
</feature>
<keyword evidence="13" id="KW-1185">Reference proteome</keyword>
<dbReference type="NCBIfam" id="NF002828">
    <property type="entry name" value="PRK03003.1"/>
    <property type="match status" value="1"/>
</dbReference>
<keyword evidence="5 8" id="KW-0547">Nucleotide-binding</keyword>
<dbReference type="InterPro" id="IPR032859">
    <property type="entry name" value="KH_dom-like"/>
</dbReference>
<feature type="binding site" evidence="8">
    <location>
        <begin position="100"/>
        <end position="104"/>
    </location>
    <ligand>
        <name>GTP</name>
        <dbReference type="ChEBI" id="CHEBI:37565"/>
        <label>1</label>
    </ligand>
</feature>
<evidence type="ECO:0000256" key="7">
    <source>
        <dbReference type="ARBA" id="ARBA00032345"/>
    </source>
</evidence>
<dbReference type="PANTHER" id="PTHR43834">
    <property type="entry name" value="GTPASE DER"/>
    <property type="match status" value="1"/>
</dbReference>
<dbReference type="SUPFAM" id="SSF52540">
    <property type="entry name" value="P-loop containing nucleoside triphosphate hydrolases"/>
    <property type="match status" value="2"/>
</dbReference>
<dbReference type="InterPro" id="IPR016484">
    <property type="entry name" value="GTPase_Der"/>
</dbReference>
<gene>
    <name evidence="8 12" type="primary">der</name>
    <name evidence="12" type="ORF">O1G21_11335</name>
</gene>
<evidence type="ECO:0000256" key="9">
    <source>
        <dbReference type="PROSITE-ProRule" id="PRU01049"/>
    </source>
</evidence>
<comment type="function">
    <text evidence="8 10">GTPase that plays an essential role in the late steps of ribosome biogenesis.</text>
</comment>
<dbReference type="PANTHER" id="PTHR43834:SF6">
    <property type="entry name" value="GTPASE DER"/>
    <property type="match status" value="1"/>
</dbReference>
<evidence type="ECO:0000259" key="11">
    <source>
        <dbReference type="PROSITE" id="PS51712"/>
    </source>
</evidence>
<evidence type="ECO:0000256" key="2">
    <source>
        <dbReference type="ARBA" id="ARBA00020953"/>
    </source>
</evidence>
<feature type="domain" description="EngA-type G" evidence="11">
    <location>
        <begin position="47"/>
        <end position="210"/>
    </location>
</feature>
<feature type="binding site" evidence="8">
    <location>
        <begin position="53"/>
        <end position="60"/>
    </location>
    <ligand>
        <name>GTP</name>
        <dbReference type="ChEBI" id="CHEBI:37565"/>
        <label>1</label>
    </ligand>
</feature>
<evidence type="ECO:0000256" key="4">
    <source>
        <dbReference type="ARBA" id="ARBA00022737"/>
    </source>
</evidence>
<dbReference type="PRINTS" id="PR00326">
    <property type="entry name" value="GTP1OBG"/>
</dbReference>
<dbReference type="Gene3D" id="3.30.300.20">
    <property type="match status" value="1"/>
</dbReference>
<dbReference type="InterPro" id="IPR015946">
    <property type="entry name" value="KH_dom-like_a/b"/>
</dbReference>
<evidence type="ECO:0000256" key="8">
    <source>
        <dbReference type="HAMAP-Rule" id="MF_00195"/>
    </source>
</evidence>
<dbReference type="PROSITE" id="PS51712">
    <property type="entry name" value="G_ENGA"/>
    <property type="match status" value="2"/>
</dbReference>
<comment type="similarity">
    <text evidence="1 8 9 10">Belongs to the TRAFAC class TrmE-Era-EngA-EngB-Septin-like GTPase superfamily. EngA (Der) GTPase family.</text>
</comment>
<comment type="subunit">
    <text evidence="8">Associates with the 50S ribosomal subunit.</text>
</comment>
<dbReference type="InterPro" id="IPR006073">
    <property type="entry name" value="GTP-bd"/>
</dbReference>
<dbReference type="CDD" id="cd01894">
    <property type="entry name" value="EngA1"/>
    <property type="match status" value="1"/>
</dbReference>
<dbReference type="EMBL" id="CP115450">
    <property type="protein sequence ID" value="WBP86373.1"/>
    <property type="molecule type" value="Genomic_DNA"/>
</dbReference>
<dbReference type="SMART" id="SM00382">
    <property type="entry name" value="AAA"/>
    <property type="match status" value="2"/>
</dbReference>
<dbReference type="InterPro" id="IPR005225">
    <property type="entry name" value="Small_GTP-bd"/>
</dbReference>
<keyword evidence="3 8" id="KW-0690">Ribosome biogenesis</keyword>
<dbReference type="Gene3D" id="3.40.50.300">
    <property type="entry name" value="P-loop containing nucleotide triphosphate hydrolases"/>
    <property type="match status" value="2"/>
</dbReference>
<dbReference type="HAMAP" id="MF_00195">
    <property type="entry name" value="GTPase_Der"/>
    <property type="match status" value="1"/>
</dbReference>
<dbReference type="PIRSF" id="PIRSF006485">
    <property type="entry name" value="GTP-binding_EngA"/>
    <property type="match status" value="1"/>
</dbReference>
<feature type="binding site" evidence="8">
    <location>
        <begin position="341"/>
        <end position="344"/>
    </location>
    <ligand>
        <name>GTP</name>
        <dbReference type="ChEBI" id="CHEBI:37565"/>
        <label>2</label>
    </ligand>
</feature>
<keyword evidence="4 10" id="KW-0677">Repeat</keyword>